<accession>A0AAF0TDZ4</accession>
<evidence type="ECO:0000313" key="1">
    <source>
        <dbReference type="EMBL" id="WMV09865.1"/>
    </source>
</evidence>
<organism evidence="1 2">
    <name type="scientific">Solanum verrucosum</name>
    <dbReference type="NCBI Taxonomy" id="315347"/>
    <lineage>
        <taxon>Eukaryota</taxon>
        <taxon>Viridiplantae</taxon>
        <taxon>Streptophyta</taxon>
        <taxon>Embryophyta</taxon>
        <taxon>Tracheophyta</taxon>
        <taxon>Spermatophyta</taxon>
        <taxon>Magnoliopsida</taxon>
        <taxon>eudicotyledons</taxon>
        <taxon>Gunneridae</taxon>
        <taxon>Pentapetalae</taxon>
        <taxon>asterids</taxon>
        <taxon>lamiids</taxon>
        <taxon>Solanales</taxon>
        <taxon>Solanaceae</taxon>
        <taxon>Solanoideae</taxon>
        <taxon>Solaneae</taxon>
        <taxon>Solanum</taxon>
    </lineage>
</organism>
<sequence>MDQWLHELVSIEVPRLVVGSQLSVLPVPTFEEPTVTCTSLLVVPSLLAYHRHPHLAPFSDELCHASNNVATTDLPPPSQPIAFQKESLGILCWSNHHGEGEWRRAKEVFKSECNMSYQQRDEVYYIEDEYEMEELDYFVDEFQGVDLGGFDSVEDELQGIDLDDFDLDVDEYDYMNKRM</sequence>
<dbReference type="EMBL" id="CP133612">
    <property type="protein sequence ID" value="WMV09865.1"/>
    <property type="molecule type" value="Genomic_DNA"/>
</dbReference>
<keyword evidence="2" id="KW-1185">Reference proteome</keyword>
<evidence type="ECO:0000313" key="2">
    <source>
        <dbReference type="Proteomes" id="UP001234989"/>
    </source>
</evidence>
<protein>
    <submittedName>
        <fullName evidence="1">Uncharacterized protein</fullName>
    </submittedName>
</protein>
<dbReference type="AlphaFoldDB" id="A0AAF0TDZ4"/>
<reference evidence="1" key="1">
    <citation type="submission" date="2023-08" db="EMBL/GenBank/DDBJ databases">
        <title>A de novo genome assembly of Solanum verrucosum Schlechtendal, a Mexican diploid species geographically isolated from the other diploid A-genome species in potato relatives.</title>
        <authorList>
            <person name="Hosaka K."/>
        </authorList>
    </citation>
    <scope>NUCLEOTIDE SEQUENCE</scope>
    <source>
        <tissue evidence="1">Young leaves</tissue>
    </source>
</reference>
<name>A0AAF0TDZ4_SOLVR</name>
<dbReference type="Proteomes" id="UP001234989">
    <property type="component" value="Chromosome 1"/>
</dbReference>
<gene>
    <name evidence="1" type="ORF">MTR67_003250</name>
</gene>
<proteinExistence type="predicted"/>